<organism evidence="7 8">
    <name type="scientific">Actinorhabdospora filicis</name>
    <dbReference type="NCBI Taxonomy" id="1785913"/>
    <lineage>
        <taxon>Bacteria</taxon>
        <taxon>Bacillati</taxon>
        <taxon>Actinomycetota</taxon>
        <taxon>Actinomycetes</taxon>
        <taxon>Micromonosporales</taxon>
        <taxon>Micromonosporaceae</taxon>
        <taxon>Actinorhabdospora</taxon>
    </lineage>
</organism>
<dbReference type="SUPFAM" id="SSF69318">
    <property type="entry name" value="Integrin alpha N-terminal domain"/>
    <property type="match status" value="2"/>
</dbReference>
<evidence type="ECO:0000256" key="5">
    <source>
        <dbReference type="SAM" id="MobiDB-lite"/>
    </source>
</evidence>
<dbReference type="PANTHER" id="PTHR23221">
    <property type="entry name" value="GLYCOSYLPHOSPHATIDYLINOSITOL PHOSPHOLIPASE D"/>
    <property type="match status" value="1"/>
</dbReference>
<name>A0A9W6W8L8_9ACTN</name>
<dbReference type="InterPro" id="IPR011045">
    <property type="entry name" value="N2O_reductase_N"/>
</dbReference>
<evidence type="ECO:0008006" key="9">
    <source>
        <dbReference type="Google" id="ProtNLM"/>
    </source>
</evidence>
<evidence type="ECO:0000256" key="1">
    <source>
        <dbReference type="ARBA" id="ARBA00022729"/>
    </source>
</evidence>
<evidence type="ECO:0000313" key="8">
    <source>
        <dbReference type="Proteomes" id="UP001165079"/>
    </source>
</evidence>
<keyword evidence="2" id="KW-0677">Repeat</keyword>
<dbReference type="Proteomes" id="UP001165079">
    <property type="component" value="Unassembled WGS sequence"/>
</dbReference>
<feature type="signal peptide" evidence="6">
    <location>
        <begin position="1"/>
        <end position="23"/>
    </location>
</feature>
<dbReference type="GO" id="GO:0007155">
    <property type="term" value="P:cell adhesion"/>
    <property type="evidence" value="ECO:0007669"/>
    <property type="project" value="InterPro"/>
</dbReference>
<evidence type="ECO:0000256" key="3">
    <source>
        <dbReference type="ARBA" id="ARBA00022801"/>
    </source>
</evidence>
<evidence type="ECO:0000256" key="4">
    <source>
        <dbReference type="ARBA" id="ARBA00023180"/>
    </source>
</evidence>
<dbReference type="PANTHER" id="PTHR23221:SF7">
    <property type="entry name" value="PHOSPHATIDYLINOSITOL-GLYCAN-SPECIFIC PHOSPHOLIPASE D"/>
    <property type="match status" value="1"/>
</dbReference>
<comment type="caution">
    <text evidence="7">The sequence shown here is derived from an EMBL/GenBank/DDBJ whole genome shotgun (WGS) entry which is preliminary data.</text>
</comment>
<keyword evidence="8" id="KW-1185">Reference proteome</keyword>
<keyword evidence="3" id="KW-0378">Hydrolase</keyword>
<dbReference type="AlphaFoldDB" id="A0A9W6W8L8"/>
<dbReference type="InterPro" id="IPR013519">
    <property type="entry name" value="Int_alpha_beta-p"/>
</dbReference>
<feature type="chain" id="PRO_5040815163" description="FG-GAP repeat protein" evidence="6">
    <location>
        <begin position="24"/>
        <end position="906"/>
    </location>
</feature>
<accession>A0A9W6W8L8</accession>
<feature type="region of interest" description="Disordered" evidence="5">
    <location>
        <begin position="882"/>
        <end position="906"/>
    </location>
</feature>
<dbReference type="SUPFAM" id="SSF50974">
    <property type="entry name" value="Nitrous oxide reductase, N-terminal domain"/>
    <property type="match status" value="1"/>
</dbReference>
<dbReference type="SMART" id="SM00191">
    <property type="entry name" value="Int_alpha"/>
    <property type="match status" value="6"/>
</dbReference>
<dbReference type="EMBL" id="BSTX01000001">
    <property type="protein sequence ID" value="GLZ77108.1"/>
    <property type="molecule type" value="Genomic_DNA"/>
</dbReference>
<feature type="compositionally biased region" description="Low complexity" evidence="5">
    <location>
        <begin position="887"/>
        <end position="897"/>
    </location>
</feature>
<dbReference type="Gene3D" id="2.130.10.130">
    <property type="entry name" value="Integrin alpha, N-terminal"/>
    <property type="match status" value="3"/>
</dbReference>
<dbReference type="Gene3D" id="2.130.10.10">
    <property type="entry name" value="YVTN repeat-like/Quinoprotein amine dehydrogenase"/>
    <property type="match status" value="1"/>
</dbReference>
<proteinExistence type="predicted"/>
<dbReference type="InterPro" id="IPR000413">
    <property type="entry name" value="Integrin_alpha"/>
</dbReference>
<dbReference type="InterPro" id="IPR028994">
    <property type="entry name" value="Integrin_alpha_N"/>
</dbReference>
<keyword evidence="1 6" id="KW-0732">Signal</keyword>
<protein>
    <recommendedName>
        <fullName evidence="9">FG-GAP repeat protein</fullName>
    </recommendedName>
</protein>
<reference evidence="7" key="1">
    <citation type="submission" date="2023-03" db="EMBL/GenBank/DDBJ databases">
        <title>Actinorhabdospora filicis NBRC 111898.</title>
        <authorList>
            <person name="Ichikawa N."/>
            <person name="Sato H."/>
            <person name="Tonouchi N."/>
        </authorList>
    </citation>
    <scope>NUCLEOTIDE SEQUENCE</scope>
    <source>
        <strain evidence="7">NBRC 111898</strain>
    </source>
</reference>
<dbReference type="InterPro" id="IPR013517">
    <property type="entry name" value="FG-GAP"/>
</dbReference>
<evidence type="ECO:0000256" key="2">
    <source>
        <dbReference type="ARBA" id="ARBA00022737"/>
    </source>
</evidence>
<sequence>MRFAVAALLSTVALVLAPAAATADPSAAAEEPPPYTEAPFPTEVRDAAYDTLHQRIFVAAHDVISVVRLDGSVQRTVTAFDDPRSLTLSPDGKTLYVLEQYRERVGTLDTTTFAVKFFPIPNVCPYEATFTGGRLWFAFIRCYGEGVGLGSLDPATGQFTDGHAKVGLALDIRALPESPGRLVFIRGYAPYGPMLFDVTSGTPVELDSIPDVNCCGTAIPLPATDELAVVLWDSSPLAIYPAGDLSAEPVRVAEHADPVTVEISPDRRYLAVLEWHGRSATVAVRDLLAGTPGELLRVYQLPEDFSPSYRLLFTGDGRIVVSGYNYDTSDASMFVLNNATVYDTRIKATVPTVAKHGASFEVTGGLDRGPGAGTVLSVTRTDRAGTHLSTITTAADGTFAFPFDGTGLAGRVTFTVSYAGDAAHEPSTWTGSTQLRTLPWDFNGDGYTDAVVGTPGEDDGGTTDTGQFHVLYGTATGVTASGSRAMDQNTPGVDGANEPGDMLGQATASGDFNGDGYADLAVGAPGEDDGDWTDAGMVEVLYGSAAGLTTTASTSLWQEWYFHGAYGRALASGDFNGDGLDDLAVGAPQAGIGGAVFAYLSTPTGFRLDRVMWQGGQGFPTTTDDAGERFGWSLATGDIDADGYADLAIGIPGDNEDKGWSTGAVVIVHADQWGLWTDRVKRVSKDTPGVPGAPGKYEPRTGDGADEFGLKVAMGDFNGDGLADLAASAPGTRLGDQADAGSVTVLYSNGTELSADGSIQITQDTDGIIGLPYDNDFFGDNLAAGDSNGDGVSDLAIFSYGDEYVTVTPGAPGGLALTSTTAWTQDSPGIPGSHESGDKWGASMRFLGGARPALLVGAPGEDSRQGAFTVVWVGPNGLTGDGAQYFGEGTPGVPGEPENGDRFGTF</sequence>
<dbReference type="GO" id="GO:0008305">
    <property type="term" value="C:integrin complex"/>
    <property type="evidence" value="ECO:0007669"/>
    <property type="project" value="InterPro"/>
</dbReference>
<keyword evidence="4" id="KW-0325">Glycoprotein</keyword>
<gene>
    <name evidence="7" type="ORF">Afil01_19150</name>
</gene>
<dbReference type="GO" id="GO:0016787">
    <property type="term" value="F:hydrolase activity"/>
    <property type="evidence" value="ECO:0007669"/>
    <property type="project" value="UniProtKB-KW"/>
</dbReference>
<dbReference type="PRINTS" id="PR01185">
    <property type="entry name" value="INTEGRINA"/>
</dbReference>
<dbReference type="InterPro" id="IPR015943">
    <property type="entry name" value="WD40/YVTN_repeat-like_dom_sf"/>
</dbReference>
<evidence type="ECO:0000313" key="7">
    <source>
        <dbReference type="EMBL" id="GLZ77108.1"/>
    </source>
</evidence>
<evidence type="ECO:0000256" key="6">
    <source>
        <dbReference type="SAM" id="SignalP"/>
    </source>
</evidence>
<dbReference type="PROSITE" id="PS51470">
    <property type="entry name" value="FG_GAP"/>
    <property type="match status" value="4"/>
</dbReference>
<dbReference type="Pfam" id="PF01839">
    <property type="entry name" value="FG-GAP"/>
    <property type="match status" value="5"/>
</dbReference>